<dbReference type="Pfam" id="PF00085">
    <property type="entry name" value="Thioredoxin"/>
    <property type="match status" value="1"/>
</dbReference>
<dbReference type="SUPFAM" id="SSF52833">
    <property type="entry name" value="Thioredoxin-like"/>
    <property type="match status" value="1"/>
</dbReference>
<evidence type="ECO:0000313" key="5">
    <source>
        <dbReference type="Proteomes" id="UP000010880"/>
    </source>
</evidence>
<name>L0K9E6_HALHC</name>
<protein>
    <submittedName>
        <fullName evidence="4">Thiol:disulfide interchange protein</fullName>
    </submittedName>
</protein>
<organism evidence="4 5">
    <name type="scientific">Halobacteroides halobius (strain ATCC 35273 / DSM 5150 / MD-1)</name>
    <dbReference type="NCBI Taxonomy" id="748449"/>
    <lineage>
        <taxon>Bacteria</taxon>
        <taxon>Bacillati</taxon>
        <taxon>Bacillota</taxon>
        <taxon>Clostridia</taxon>
        <taxon>Halanaerobiales</taxon>
        <taxon>Halobacteroidaceae</taxon>
        <taxon>Halobacteroides</taxon>
    </lineage>
</organism>
<proteinExistence type="inferred from homology"/>
<dbReference type="KEGG" id="hhl:Halha_1218"/>
<dbReference type="EMBL" id="CP003359">
    <property type="protein sequence ID" value="AGB41165.1"/>
    <property type="molecule type" value="Genomic_DNA"/>
</dbReference>
<dbReference type="InterPro" id="IPR013766">
    <property type="entry name" value="Thioredoxin_domain"/>
</dbReference>
<evidence type="ECO:0000256" key="1">
    <source>
        <dbReference type="ARBA" id="ARBA00008987"/>
    </source>
</evidence>
<dbReference type="Proteomes" id="UP000010880">
    <property type="component" value="Chromosome"/>
</dbReference>
<dbReference type="PANTHER" id="PTHR45663:SF11">
    <property type="entry name" value="GEO12009P1"/>
    <property type="match status" value="1"/>
</dbReference>
<evidence type="ECO:0000259" key="3">
    <source>
        <dbReference type="PROSITE" id="PS51352"/>
    </source>
</evidence>
<reference evidence="5" key="1">
    <citation type="submission" date="2012-02" db="EMBL/GenBank/DDBJ databases">
        <title>The complete genome of Halobacteroides halobius DSM 5150.</title>
        <authorList>
            <person name="Lucas S."/>
            <person name="Copeland A."/>
            <person name="Lapidus A."/>
            <person name="Glavina del Rio T."/>
            <person name="Dalin E."/>
            <person name="Tice H."/>
            <person name="Bruce D."/>
            <person name="Goodwin L."/>
            <person name="Pitluck S."/>
            <person name="Peters L."/>
            <person name="Mikhailova N."/>
            <person name="Gu W."/>
            <person name="Kyrpides N."/>
            <person name="Mavromatis K."/>
            <person name="Ivanova N."/>
            <person name="Brettin T."/>
            <person name="Detter J.C."/>
            <person name="Han C."/>
            <person name="Larimer F."/>
            <person name="Land M."/>
            <person name="Hauser L."/>
            <person name="Markowitz V."/>
            <person name="Cheng J.-F."/>
            <person name="Hugenholtz P."/>
            <person name="Woyke T."/>
            <person name="Wu D."/>
            <person name="Tindall B."/>
            <person name="Pomrenke H."/>
            <person name="Brambilla E."/>
            <person name="Klenk H.-P."/>
            <person name="Eisen J.A."/>
        </authorList>
    </citation>
    <scope>NUCLEOTIDE SEQUENCE [LARGE SCALE GENOMIC DNA]</scope>
    <source>
        <strain evidence="5">ATCC 35273 / DSM 5150 / MD-1</strain>
    </source>
</reference>
<dbReference type="PANTHER" id="PTHR45663">
    <property type="entry name" value="GEO12009P1"/>
    <property type="match status" value="1"/>
</dbReference>
<comment type="similarity">
    <text evidence="1">Belongs to the thioredoxin family.</text>
</comment>
<dbReference type="GO" id="GO:0005737">
    <property type="term" value="C:cytoplasm"/>
    <property type="evidence" value="ECO:0007669"/>
    <property type="project" value="TreeGrafter"/>
</dbReference>
<dbReference type="InterPro" id="IPR036249">
    <property type="entry name" value="Thioredoxin-like_sf"/>
</dbReference>
<dbReference type="eggNOG" id="COG0526">
    <property type="taxonomic scope" value="Bacteria"/>
</dbReference>
<dbReference type="OrthoDB" id="9790390at2"/>
<accession>L0K9E6</accession>
<evidence type="ECO:0000313" key="4">
    <source>
        <dbReference type="EMBL" id="AGB41165.1"/>
    </source>
</evidence>
<dbReference type="Gene3D" id="3.40.30.10">
    <property type="entry name" value="Glutaredoxin"/>
    <property type="match status" value="1"/>
</dbReference>
<dbReference type="HOGENOM" id="CLU_090389_10_4_9"/>
<evidence type="ECO:0000256" key="2">
    <source>
        <dbReference type="ARBA" id="ARBA00023284"/>
    </source>
</evidence>
<keyword evidence="5" id="KW-1185">Reference proteome</keyword>
<dbReference type="STRING" id="748449.Halha_1218"/>
<dbReference type="CDD" id="cd02947">
    <property type="entry name" value="TRX_family"/>
    <property type="match status" value="1"/>
</dbReference>
<dbReference type="RefSeq" id="WP_015326887.1">
    <property type="nucleotide sequence ID" value="NC_019978.1"/>
</dbReference>
<sequence>MSFTKVSGEEFSKKVKSYKQPVLLEFSYEYCSACQEVKEFLADQLENDNLNLIEIDIANNQELAQEYDVDRSPTLLLFNKGKVIAKHIGYIDQEELDDLLAELSLWNRIKKKLSLID</sequence>
<dbReference type="AlphaFoldDB" id="L0K9E6"/>
<gene>
    <name evidence="4" type="ordered locus">Halha_1218</name>
</gene>
<feature type="domain" description="Thioredoxin" evidence="3">
    <location>
        <begin position="1"/>
        <end position="105"/>
    </location>
</feature>
<keyword evidence="2" id="KW-0676">Redox-active center</keyword>
<dbReference type="PROSITE" id="PS51352">
    <property type="entry name" value="THIOREDOXIN_2"/>
    <property type="match status" value="1"/>
</dbReference>
<dbReference type="GO" id="GO:0015035">
    <property type="term" value="F:protein-disulfide reductase activity"/>
    <property type="evidence" value="ECO:0007669"/>
    <property type="project" value="TreeGrafter"/>
</dbReference>